<dbReference type="InterPro" id="IPR042086">
    <property type="entry name" value="MeTrfase_capping"/>
</dbReference>
<keyword evidence="2" id="KW-0479">Metal-binding</keyword>
<accession>A0A835FJ82</accession>
<reference evidence="4" key="1">
    <citation type="submission" date="2020-07" db="EMBL/GenBank/DDBJ databases">
        <title>Genome sequence and genetic diversity analysis of an under-domesticated orphan crop, white fonio (Digitaria exilis).</title>
        <authorList>
            <person name="Bennetzen J.L."/>
            <person name="Chen S."/>
            <person name="Ma X."/>
            <person name="Wang X."/>
            <person name="Yssel A.E.J."/>
            <person name="Chaluvadi S.R."/>
            <person name="Johnson M."/>
            <person name="Gangashetty P."/>
            <person name="Hamidou F."/>
            <person name="Sanogo M.D."/>
            <person name="Zwaenepoel A."/>
            <person name="Wallace J."/>
            <person name="Van De Peer Y."/>
            <person name="Van Deynze A."/>
        </authorList>
    </citation>
    <scope>NUCLEOTIDE SEQUENCE</scope>
    <source>
        <tissue evidence="4">Leaves</tissue>
    </source>
</reference>
<dbReference type="Gramene" id="Dexi5B01G0010420.1">
    <property type="protein sequence ID" value="Dexi5B01G0010420.1:cds"/>
    <property type="gene ID" value="Dexi5B01G0010420"/>
</dbReference>
<dbReference type="OrthoDB" id="1523883at2759"/>
<dbReference type="Pfam" id="PF03492">
    <property type="entry name" value="Methyltransf_7"/>
    <property type="match status" value="1"/>
</dbReference>
<dbReference type="AlphaFoldDB" id="A0A835FJ82"/>
<dbReference type="GO" id="GO:0008168">
    <property type="term" value="F:methyltransferase activity"/>
    <property type="evidence" value="ECO:0007669"/>
    <property type="project" value="InterPro"/>
</dbReference>
<evidence type="ECO:0000256" key="2">
    <source>
        <dbReference type="ARBA" id="ARBA00022723"/>
    </source>
</evidence>
<gene>
    <name evidence="4" type="ORF">HU200_009672</name>
</gene>
<dbReference type="GO" id="GO:0046872">
    <property type="term" value="F:metal ion binding"/>
    <property type="evidence" value="ECO:0007669"/>
    <property type="project" value="UniProtKB-KW"/>
</dbReference>
<evidence type="ECO:0000313" key="4">
    <source>
        <dbReference type="EMBL" id="KAF8762130.1"/>
    </source>
</evidence>
<evidence type="ECO:0000256" key="1">
    <source>
        <dbReference type="ARBA" id="ARBA00008908"/>
    </source>
</evidence>
<dbReference type="SUPFAM" id="SSF53335">
    <property type="entry name" value="S-adenosyl-L-methionine-dependent methyltransferases"/>
    <property type="match status" value="1"/>
</dbReference>
<comment type="similarity">
    <text evidence="1">Belongs to the methyltransferase superfamily. Type-7 methyltransferase family. SABATH subfamily.</text>
</comment>
<dbReference type="PANTHER" id="PTHR31009">
    <property type="entry name" value="S-ADENOSYL-L-METHIONINE:CARBOXYL METHYLTRANSFERASE FAMILY PROTEIN"/>
    <property type="match status" value="1"/>
</dbReference>
<sequence length="381" mass="41315">MADEKELLARSSAAAAAAVLRMNSSRQGKTSYTNNSDVQRAIATVTKKALQDMAAALYRALGRPASMAIADLGCATGPNALLLVSDAVEAVLAEKSKGSSDGEAQLQLLVFLNDLPGNDFNAVFRLLPSSPLAAGNGCLVSAWPGSFYGRIFPDASLDYAVSSSSLHFLSKAPAMEVTNRGRVYVSVESPAAVKDAYRAQFEADFSTFLGCRLLLTFVARRTAAPTAHDCYLWDVLADALMAMAAAGLIDEEQVHGFNVPFYAACPDELVEVVSNEGSFTVVGDAMELFESTRLLLASPSQHPTEEEDEEEEELPRWLAVETVSTIRAVLEPMLQAHFGLAAMDELFSRYRILLEAYYRDKASINKDDITNVFLVLEKKHH</sequence>
<keyword evidence="5" id="KW-1185">Reference proteome</keyword>
<dbReference type="Proteomes" id="UP000636709">
    <property type="component" value="Unassembled WGS sequence"/>
</dbReference>
<dbReference type="EMBL" id="JACEFO010000662">
    <property type="protein sequence ID" value="KAF8762130.1"/>
    <property type="molecule type" value="Genomic_DNA"/>
</dbReference>
<keyword evidence="3" id="KW-0460">Magnesium</keyword>
<proteinExistence type="inferred from homology"/>
<dbReference type="InterPro" id="IPR005299">
    <property type="entry name" value="MeTrfase_7"/>
</dbReference>
<evidence type="ECO:0000313" key="5">
    <source>
        <dbReference type="Proteomes" id="UP000636709"/>
    </source>
</evidence>
<dbReference type="Gene3D" id="3.40.50.150">
    <property type="entry name" value="Vaccinia Virus protein VP39"/>
    <property type="match status" value="1"/>
</dbReference>
<dbReference type="Gene3D" id="1.10.1200.270">
    <property type="entry name" value="Methyltransferase, alpha-helical capping domain"/>
    <property type="match status" value="1"/>
</dbReference>
<evidence type="ECO:0000256" key="3">
    <source>
        <dbReference type="ARBA" id="ARBA00022842"/>
    </source>
</evidence>
<comment type="caution">
    <text evidence="4">The sequence shown here is derived from an EMBL/GenBank/DDBJ whole genome shotgun (WGS) entry which is preliminary data.</text>
</comment>
<protein>
    <submittedName>
        <fullName evidence="4">Uncharacterized protein</fullName>
    </submittedName>
</protein>
<organism evidence="4 5">
    <name type="scientific">Digitaria exilis</name>
    <dbReference type="NCBI Taxonomy" id="1010633"/>
    <lineage>
        <taxon>Eukaryota</taxon>
        <taxon>Viridiplantae</taxon>
        <taxon>Streptophyta</taxon>
        <taxon>Embryophyta</taxon>
        <taxon>Tracheophyta</taxon>
        <taxon>Spermatophyta</taxon>
        <taxon>Magnoliopsida</taxon>
        <taxon>Liliopsida</taxon>
        <taxon>Poales</taxon>
        <taxon>Poaceae</taxon>
        <taxon>PACMAD clade</taxon>
        <taxon>Panicoideae</taxon>
        <taxon>Panicodae</taxon>
        <taxon>Paniceae</taxon>
        <taxon>Anthephorinae</taxon>
        <taxon>Digitaria</taxon>
    </lineage>
</organism>
<name>A0A835FJ82_9POAL</name>
<dbReference type="InterPro" id="IPR029063">
    <property type="entry name" value="SAM-dependent_MTases_sf"/>
</dbReference>